<dbReference type="Proteomes" id="UP000624703">
    <property type="component" value="Unassembled WGS sequence"/>
</dbReference>
<accession>A0A8J7MJS2</accession>
<name>A0A8J7MJS2_9BACT</name>
<organism evidence="5 6">
    <name type="scientific">Persicirhabdus sediminis</name>
    <dbReference type="NCBI Taxonomy" id="454144"/>
    <lineage>
        <taxon>Bacteria</taxon>
        <taxon>Pseudomonadati</taxon>
        <taxon>Verrucomicrobiota</taxon>
        <taxon>Verrucomicrobiia</taxon>
        <taxon>Verrucomicrobiales</taxon>
        <taxon>Verrucomicrobiaceae</taxon>
        <taxon>Persicirhabdus</taxon>
    </lineage>
</organism>
<dbReference type="SMART" id="SM00342">
    <property type="entry name" value="HTH_ARAC"/>
    <property type="match status" value="1"/>
</dbReference>
<evidence type="ECO:0000313" key="5">
    <source>
        <dbReference type="EMBL" id="MBK1792298.1"/>
    </source>
</evidence>
<dbReference type="Gene3D" id="1.10.10.60">
    <property type="entry name" value="Homeodomain-like"/>
    <property type="match status" value="1"/>
</dbReference>
<evidence type="ECO:0000259" key="4">
    <source>
        <dbReference type="PROSITE" id="PS01124"/>
    </source>
</evidence>
<evidence type="ECO:0000256" key="1">
    <source>
        <dbReference type="ARBA" id="ARBA00023015"/>
    </source>
</evidence>
<keyword evidence="3" id="KW-0804">Transcription</keyword>
<evidence type="ECO:0000256" key="2">
    <source>
        <dbReference type="ARBA" id="ARBA00023125"/>
    </source>
</evidence>
<keyword evidence="2" id="KW-0238">DNA-binding</keyword>
<dbReference type="EMBL" id="JAENIM010000044">
    <property type="protein sequence ID" value="MBK1792298.1"/>
    <property type="molecule type" value="Genomic_DNA"/>
</dbReference>
<protein>
    <submittedName>
        <fullName evidence="5">Helix-turn-helix domain-containing protein</fullName>
    </submittedName>
</protein>
<feature type="domain" description="HTH araC/xylS-type" evidence="4">
    <location>
        <begin position="96"/>
        <end position="198"/>
    </location>
</feature>
<dbReference type="InterPro" id="IPR009057">
    <property type="entry name" value="Homeodomain-like_sf"/>
</dbReference>
<dbReference type="PANTHER" id="PTHR46796">
    <property type="entry name" value="HTH-TYPE TRANSCRIPTIONAL ACTIVATOR RHAS-RELATED"/>
    <property type="match status" value="1"/>
</dbReference>
<dbReference type="Pfam" id="PF12833">
    <property type="entry name" value="HTH_18"/>
    <property type="match status" value="1"/>
</dbReference>
<comment type="caution">
    <text evidence="5">The sequence shown here is derived from an EMBL/GenBank/DDBJ whole genome shotgun (WGS) entry which is preliminary data.</text>
</comment>
<dbReference type="InterPro" id="IPR050204">
    <property type="entry name" value="AraC_XylS_family_regulators"/>
</dbReference>
<keyword evidence="6" id="KW-1185">Reference proteome</keyword>
<gene>
    <name evidence="5" type="ORF">JIN82_14135</name>
</gene>
<dbReference type="PROSITE" id="PS01124">
    <property type="entry name" value="HTH_ARAC_FAMILY_2"/>
    <property type="match status" value="1"/>
</dbReference>
<evidence type="ECO:0000313" key="6">
    <source>
        <dbReference type="Proteomes" id="UP000624703"/>
    </source>
</evidence>
<dbReference type="SUPFAM" id="SSF46689">
    <property type="entry name" value="Homeodomain-like"/>
    <property type="match status" value="1"/>
</dbReference>
<keyword evidence="1" id="KW-0805">Transcription regulation</keyword>
<evidence type="ECO:0000256" key="3">
    <source>
        <dbReference type="ARBA" id="ARBA00023163"/>
    </source>
</evidence>
<dbReference type="PANTHER" id="PTHR46796:SF12">
    <property type="entry name" value="HTH-TYPE DNA-BINDING TRANSCRIPTIONAL ACTIVATOR EUTR"/>
    <property type="match status" value="1"/>
</dbReference>
<dbReference type="GO" id="GO:0043565">
    <property type="term" value="F:sequence-specific DNA binding"/>
    <property type="evidence" value="ECO:0007669"/>
    <property type="project" value="InterPro"/>
</dbReference>
<dbReference type="InterPro" id="IPR018060">
    <property type="entry name" value="HTH_AraC"/>
</dbReference>
<reference evidence="5" key="1">
    <citation type="submission" date="2021-01" db="EMBL/GenBank/DDBJ databases">
        <title>Modified the classification status of verrucomicrobia.</title>
        <authorList>
            <person name="Feng X."/>
        </authorList>
    </citation>
    <scope>NUCLEOTIDE SEQUENCE</scope>
    <source>
        <strain evidence="5">_KCTC 22039</strain>
    </source>
</reference>
<sequence>MNISIDPVLLERTLADMGLDKLENLLKTKEVIRIPSNLMKGLRSLYTGLARTMLTESTYQDYGMKLDLVGQLLSACAEGAGVQPLSGSHKRTQAVKRARDMIHSCCQQGLSIVELCKSSEVSQRTLEYGFHELYQMTPKAYQKAIMMSAVRKEILAKPDAKERTITAIAKAYGVRHLGKFSADYKSYFGELPSQTLVRAS</sequence>
<dbReference type="GO" id="GO:0003700">
    <property type="term" value="F:DNA-binding transcription factor activity"/>
    <property type="evidence" value="ECO:0007669"/>
    <property type="project" value="InterPro"/>
</dbReference>
<proteinExistence type="predicted"/>
<dbReference type="AlphaFoldDB" id="A0A8J7MJS2"/>